<dbReference type="Proteomes" id="UP000187203">
    <property type="component" value="Unassembled WGS sequence"/>
</dbReference>
<keyword evidence="2" id="KW-0328">Glycosyltransferase</keyword>
<dbReference type="Gene3D" id="3.40.50.2000">
    <property type="entry name" value="Glycogen Phosphorylase B"/>
    <property type="match status" value="1"/>
</dbReference>
<accession>A0A1R3KLD0</accession>
<dbReference type="PANTHER" id="PTHR11926:SF1412">
    <property type="entry name" value="UDP-GLYCOSYLTRANSFERASE 83A1-LIKE"/>
    <property type="match status" value="1"/>
</dbReference>
<gene>
    <name evidence="3" type="ORF">COLO4_07016</name>
</gene>
<comment type="similarity">
    <text evidence="1">Belongs to the UDP-glycosyltransferase family.</text>
</comment>
<dbReference type="AlphaFoldDB" id="A0A1R3KLD0"/>
<evidence type="ECO:0000256" key="1">
    <source>
        <dbReference type="ARBA" id="ARBA00009995"/>
    </source>
</evidence>
<reference evidence="4" key="1">
    <citation type="submission" date="2013-09" db="EMBL/GenBank/DDBJ databases">
        <title>Corchorus olitorius genome sequencing.</title>
        <authorList>
            <person name="Alam M."/>
            <person name="Haque M.S."/>
            <person name="Islam M.S."/>
            <person name="Emdad E.M."/>
            <person name="Islam M.M."/>
            <person name="Ahmed B."/>
            <person name="Halim A."/>
            <person name="Hossen Q.M.M."/>
            <person name="Hossain M.Z."/>
            <person name="Ahmed R."/>
            <person name="Khan M.M."/>
            <person name="Islam R."/>
            <person name="Rashid M.M."/>
            <person name="Khan S.A."/>
            <person name="Rahman M.S."/>
            <person name="Alam M."/>
            <person name="Yahiya A.S."/>
            <person name="Khan M.S."/>
            <person name="Azam M.S."/>
            <person name="Haque T."/>
            <person name="Lashkar M.Z.H."/>
            <person name="Akhand A.I."/>
            <person name="Morshed G."/>
            <person name="Roy S."/>
            <person name="Uddin K.S."/>
            <person name="Rabeya T."/>
            <person name="Hossain A.S."/>
            <person name="Chowdhury A."/>
            <person name="Snigdha A.R."/>
            <person name="Mortoza M.S."/>
            <person name="Matin S.A."/>
            <person name="Hoque S.M.E."/>
            <person name="Islam M.K."/>
            <person name="Roy D.K."/>
            <person name="Haider R."/>
            <person name="Moosa M.M."/>
            <person name="Elias S.M."/>
            <person name="Hasan A.M."/>
            <person name="Jahan S."/>
            <person name="Shafiuddin M."/>
            <person name="Mahmood N."/>
            <person name="Shommy N.S."/>
        </authorList>
    </citation>
    <scope>NUCLEOTIDE SEQUENCE [LARGE SCALE GENOMIC DNA]</scope>
    <source>
        <strain evidence="4">cv. O-4</strain>
    </source>
</reference>
<dbReference type="SUPFAM" id="SSF53756">
    <property type="entry name" value="UDP-Glycosyltransferase/glycogen phosphorylase"/>
    <property type="match status" value="1"/>
</dbReference>
<dbReference type="GO" id="GO:0080043">
    <property type="term" value="F:quercetin 3-O-glucosyltransferase activity"/>
    <property type="evidence" value="ECO:0007669"/>
    <property type="project" value="TreeGrafter"/>
</dbReference>
<keyword evidence="2" id="KW-0808">Transferase</keyword>
<evidence type="ECO:0000313" key="4">
    <source>
        <dbReference type="Proteomes" id="UP000187203"/>
    </source>
</evidence>
<dbReference type="EMBL" id="AWUE01013036">
    <property type="protein sequence ID" value="OMP07808.1"/>
    <property type="molecule type" value="Genomic_DNA"/>
</dbReference>
<dbReference type="GO" id="GO:0080044">
    <property type="term" value="F:quercetin 7-O-glucosyltransferase activity"/>
    <property type="evidence" value="ECO:0007669"/>
    <property type="project" value="TreeGrafter"/>
</dbReference>
<name>A0A1R3KLD0_9ROSI</name>
<dbReference type="STRING" id="93759.A0A1R3KLD0"/>
<dbReference type="PANTHER" id="PTHR11926">
    <property type="entry name" value="GLUCOSYL/GLUCURONOSYL TRANSFERASES"/>
    <property type="match status" value="1"/>
</dbReference>
<proteinExistence type="inferred from homology"/>
<organism evidence="3 4">
    <name type="scientific">Corchorus olitorius</name>
    <dbReference type="NCBI Taxonomy" id="93759"/>
    <lineage>
        <taxon>Eukaryota</taxon>
        <taxon>Viridiplantae</taxon>
        <taxon>Streptophyta</taxon>
        <taxon>Embryophyta</taxon>
        <taxon>Tracheophyta</taxon>
        <taxon>Spermatophyta</taxon>
        <taxon>Magnoliopsida</taxon>
        <taxon>eudicotyledons</taxon>
        <taxon>Gunneridae</taxon>
        <taxon>Pentapetalae</taxon>
        <taxon>rosids</taxon>
        <taxon>malvids</taxon>
        <taxon>Malvales</taxon>
        <taxon>Malvaceae</taxon>
        <taxon>Grewioideae</taxon>
        <taxon>Apeibeae</taxon>
        <taxon>Corchorus</taxon>
    </lineage>
</organism>
<sequence length="209" mass="23413">MEEGEDRNQLGKLIEAFCQVMPKELKDFIVKVNTSEEDKITCVVADLNMGWALDVAAELGISRVAVWPASMFQLVVCLCIPKMIDDGLIDENGFLVDKDKMFQVSPTTPAIDPKQFVWLTFADSSDQKTLFNFIKANNKAVDTADWVLCNSSLELEPQAFTLVPKVEELLGNDDFKRRSFQVKEMLATSVSEGGSSTKTLKNFTEWLKS</sequence>
<evidence type="ECO:0000313" key="3">
    <source>
        <dbReference type="EMBL" id="OMP07808.1"/>
    </source>
</evidence>
<comment type="caution">
    <text evidence="3">The sequence shown here is derived from an EMBL/GenBank/DDBJ whole genome shotgun (WGS) entry which is preliminary data.</text>
</comment>
<evidence type="ECO:0000256" key="2">
    <source>
        <dbReference type="ARBA" id="ARBA00022676"/>
    </source>
</evidence>
<dbReference type="OrthoDB" id="5835829at2759"/>
<keyword evidence="4" id="KW-1185">Reference proteome</keyword>
<protein>
    <submittedName>
        <fullName evidence="3">UDP-glycosyltransferase 83A1</fullName>
    </submittedName>
</protein>